<evidence type="ECO:0000313" key="3">
    <source>
        <dbReference type="Proteomes" id="UP000632498"/>
    </source>
</evidence>
<accession>A0A917C8L0</accession>
<proteinExistence type="predicted"/>
<evidence type="ECO:0000313" key="2">
    <source>
        <dbReference type="EMBL" id="GGF75885.1"/>
    </source>
</evidence>
<dbReference type="Proteomes" id="UP000632498">
    <property type="component" value="Unassembled WGS sequence"/>
</dbReference>
<keyword evidence="1" id="KW-0472">Membrane</keyword>
<dbReference type="RefSeq" id="WP_188667137.1">
    <property type="nucleotide sequence ID" value="NZ_BMHV01000042.1"/>
</dbReference>
<keyword evidence="1" id="KW-1133">Transmembrane helix</keyword>
<name>A0A917C8L0_9PROT</name>
<sequence length="250" mass="28977">MEIIFPFIFLILLIFVAWKIARYFLRIFVTGVQGTYEHREQIISGAGFVSQKLSCFLRWIGKFGKIISRYATIESKFSQVRKLDFNVNQDREKLREFLELYQRDIRLHDETHPAIIKLHARERELVKFEHDLGAKNVLSYPLPEIIHALTLKLDNISEKDLLTQCHGDLLKIAIAVQAGCEENGLVTPQAGRNVADYIEEVDATETVIDLYTQKISRVRKDPNLCEEEKVTKITYLQRLLANQMGRLENA</sequence>
<feature type="transmembrane region" description="Helical" evidence="1">
    <location>
        <begin position="6"/>
        <end position="25"/>
    </location>
</feature>
<keyword evidence="1" id="KW-0812">Transmembrane</keyword>
<protein>
    <submittedName>
        <fullName evidence="2">Uncharacterized protein</fullName>
    </submittedName>
</protein>
<gene>
    <name evidence="2" type="ORF">GCM10011332_32350</name>
</gene>
<dbReference type="AlphaFoldDB" id="A0A917C8L0"/>
<keyword evidence="3" id="KW-1185">Reference proteome</keyword>
<dbReference type="EMBL" id="BMHV01000042">
    <property type="protein sequence ID" value="GGF75885.1"/>
    <property type="molecule type" value="Genomic_DNA"/>
</dbReference>
<comment type="caution">
    <text evidence="2">The sequence shown here is derived from an EMBL/GenBank/DDBJ whole genome shotgun (WGS) entry which is preliminary data.</text>
</comment>
<reference evidence="2" key="1">
    <citation type="journal article" date="2014" name="Int. J. Syst. Evol. Microbiol.">
        <title>Complete genome sequence of Corynebacterium casei LMG S-19264T (=DSM 44701T), isolated from a smear-ripened cheese.</title>
        <authorList>
            <consortium name="US DOE Joint Genome Institute (JGI-PGF)"/>
            <person name="Walter F."/>
            <person name="Albersmeier A."/>
            <person name="Kalinowski J."/>
            <person name="Ruckert C."/>
        </authorList>
    </citation>
    <scope>NUCLEOTIDE SEQUENCE</scope>
    <source>
        <strain evidence="2">CGMCC 1.15254</strain>
    </source>
</reference>
<organism evidence="2 3">
    <name type="scientific">Terasakiella brassicae</name>
    <dbReference type="NCBI Taxonomy" id="1634917"/>
    <lineage>
        <taxon>Bacteria</taxon>
        <taxon>Pseudomonadati</taxon>
        <taxon>Pseudomonadota</taxon>
        <taxon>Alphaproteobacteria</taxon>
        <taxon>Rhodospirillales</taxon>
        <taxon>Terasakiellaceae</taxon>
        <taxon>Terasakiella</taxon>
    </lineage>
</organism>
<reference evidence="2" key="2">
    <citation type="submission" date="2020-09" db="EMBL/GenBank/DDBJ databases">
        <authorList>
            <person name="Sun Q."/>
            <person name="Zhou Y."/>
        </authorList>
    </citation>
    <scope>NUCLEOTIDE SEQUENCE</scope>
    <source>
        <strain evidence="2">CGMCC 1.15254</strain>
    </source>
</reference>
<evidence type="ECO:0000256" key="1">
    <source>
        <dbReference type="SAM" id="Phobius"/>
    </source>
</evidence>